<organism evidence="1">
    <name type="scientific">uncultured Chthoniobacterales bacterium</name>
    <dbReference type="NCBI Taxonomy" id="1836801"/>
    <lineage>
        <taxon>Bacteria</taxon>
        <taxon>Pseudomonadati</taxon>
        <taxon>Verrucomicrobiota</taxon>
        <taxon>Spartobacteria</taxon>
        <taxon>Chthoniobacterales</taxon>
        <taxon>environmental samples</taxon>
    </lineage>
</organism>
<evidence type="ECO:0008006" key="2">
    <source>
        <dbReference type="Google" id="ProtNLM"/>
    </source>
</evidence>
<dbReference type="SUPFAM" id="SSF55144">
    <property type="entry name" value="LigT-like"/>
    <property type="match status" value="1"/>
</dbReference>
<dbReference type="InterPro" id="IPR012386">
    <property type="entry name" value="Cyclic-nucl_3Pdiesterase"/>
</dbReference>
<sequence length="179" mass="19791">MEQRKEKVAFWLMPAADARAVFASLVNDLAKRLHAPVFEPHVTLQGAELEERRAIEVLNDAGATSAPLQLQVAAVQSSEKYTKTLYVQFARSEEAAGLSNAITRAVGDNGYNFDPHLSLLYKTLPEAVKLELARETKIPLQQVSFDALQLVSIPRTIECAGDVRAWRTIAECRLTPTSK</sequence>
<name>A0A6J4HLV1_9BACT</name>
<dbReference type="Pfam" id="PF07823">
    <property type="entry name" value="CPDase"/>
    <property type="match status" value="1"/>
</dbReference>
<reference evidence="1" key="1">
    <citation type="submission" date="2020-02" db="EMBL/GenBank/DDBJ databases">
        <authorList>
            <person name="Meier V. D."/>
        </authorList>
    </citation>
    <scope>NUCLEOTIDE SEQUENCE</scope>
    <source>
        <strain evidence="1">AVDCRST_MAG42</strain>
    </source>
</reference>
<dbReference type="GO" id="GO:0009187">
    <property type="term" value="P:cyclic nucleotide metabolic process"/>
    <property type="evidence" value="ECO:0007669"/>
    <property type="project" value="TreeGrafter"/>
</dbReference>
<accession>A0A6J4HLV1</accession>
<dbReference type="PANTHER" id="PTHR28141">
    <property type="entry name" value="2',3'-CYCLIC-NUCLEOTIDE 3'-PHOSPHODIESTERASE"/>
    <property type="match status" value="1"/>
</dbReference>
<evidence type="ECO:0000313" key="1">
    <source>
        <dbReference type="EMBL" id="CAA9224885.1"/>
    </source>
</evidence>
<dbReference type="EMBL" id="CADCTA010000046">
    <property type="protein sequence ID" value="CAA9224885.1"/>
    <property type="molecule type" value="Genomic_DNA"/>
</dbReference>
<dbReference type="AlphaFoldDB" id="A0A6J4HLV1"/>
<gene>
    <name evidence="1" type="ORF">AVDCRST_MAG42-1370</name>
</gene>
<dbReference type="GO" id="GO:0004113">
    <property type="term" value="F:2',3'-cyclic-nucleotide 3'-phosphodiesterase activity"/>
    <property type="evidence" value="ECO:0007669"/>
    <property type="project" value="TreeGrafter"/>
</dbReference>
<dbReference type="Gene3D" id="3.90.1140.10">
    <property type="entry name" value="Cyclic phosphodiesterase"/>
    <property type="match status" value="1"/>
</dbReference>
<dbReference type="PANTHER" id="PTHR28141:SF1">
    <property type="entry name" value="2',3'-CYCLIC-NUCLEOTIDE 3'-PHOSPHODIESTERASE"/>
    <property type="match status" value="1"/>
</dbReference>
<protein>
    <recommendedName>
        <fullName evidence="2">Cyclic phosphodiesterase-like protein</fullName>
    </recommendedName>
</protein>
<dbReference type="InterPro" id="IPR009097">
    <property type="entry name" value="Cyclic_Pdiesterase"/>
</dbReference>
<proteinExistence type="predicted"/>